<keyword evidence="1" id="KW-0547">Nucleotide-binding</keyword>
<dbReference type="InterPro" id="IPR016155">
    <property type="entry name" value="Mopterin_synth/thiamin_S_b"/>
</dbReference>
<dbReference type="SUPFAM" id="SSF54285">
    <property type="entry name" value="MoaD/ThiS"/>
    <property type="match status" value="1"/>
</dbReference>
<dbReference type="GO" id="GO:1990133">
    <property type="term" value="C:molybdopterin adenylyltransferase complex"/>
    <property type="evidence" value="ECO:0007669"/>
    <property type="project" value="TreeGrafter"/>
</dbReference>
<proteinExistence type="predicted"/>
<dbReference type="AlphaFoldDB" id="A0A381Z0T7"/>
<reference evidence="2" key="1">
    <citation type="submission" date="2018-05" db="EMBL/GenBank/DDBJ databases">
        <authorList>
            <person name="Lanie J.A."/>
            <person name="Ng W.-L."/>
            <person name="Kazmierczak K.M."/>
            <person name="Andrzejewski T.M."/>
            <person name="Davidsen T.M."/>
            <person name="Wayne K.J."/>
            <person name="Tettelin H."/>
            <person name="Glass J.I."/>
            <person name="Rusch D."/>
            <person name="Podicherti R."/>
            <person name="Tsui H.-C.T."/>
            <person name="Winkler M.E."/>
        </authorList>
    </citation>
    <scope>NUCLEOTIDE SEQUENCE</scope>
</reference>
<organism evidence="2">
    <name type="scientific">marine metagenome</name>
    <dbReference type="NCBI Taxonomy" id="408172"/>
    <lineage>
        <taxon>unclassified sequences</taxon>
        <taxon>metagenomes</taxon>
        <taxon>ecological metagenomes</taxon>
    </lineage>
</organism>
<dbReference type="GO" id="GO:0000166">
    <property type="term" value="F:nucleotide binding"/>
    <property type="evidence" value="ECO:0007669"/>
    <property type="project" value="UniProtKB-KW"/>
</dbReference>
<dbReference type="EMBL" id="UINC01019479">
    <property type="protein sequence ID" value="SVA82492.1"/>
    <property type="molecule type" value="Genomic_DNA"/>
</dbReference>
<evidence type="ECO:0008006" key="3">
    <source>
        <dbReference type="Google" id="ProtNLM"/>
    </source>
</evidence>
<dbReference type="InterPro" id="IPR003749">
    <property type="entry name" value="ThiS/MoaD-like"/>
</dbReference>
<protein>
    <recommendedName>
        <fullName evidence="3">Molybdopterin synthase sulfur carrier subunit</fullName>
    </recommendedName>
</protein>
<dbReference type="UniPathway" id="UPA00344"/>
<evidence type="ECO:0000313" key="2">
    <source>
        <dbReference type="EMBL" id="SVA82492.1"/>
    </source>
</evidence>
<sequence length="86" mass="9546">MATDIVVEILLFARIREVCDHKGHISVQVADGAKPVECFEVLCERFPGVRQFRSTLAVVVNEEYSDWEHVLCDGDVLSFIPPVSGG</sequence>
<dbReference type="GO" id="GO:0006777">
    <property type="term" value="P:Mo-molybdopterin cofactor biosynthetic process"/>
    <property type="evidence" value="ECO:0007669"/>
    <property type="project" value="InterPro"/>
</dbReference>
<evidence type="ECO:0000256" key="1">
    <source>
        <dbReference type="ARBA" id="ARBA00022741"/>
    </source>
</evidence>
<dbReference type="CDD" id="cd00754">
    <property type="entry name" value="Ubl_MoaD"/>
    <property type="match status" value="1"/>
</dbReference>
<accession>A0A381Z0T7</accession>
<dbReference type="PANTHER" id="PTHR33359">
    <property type="entry name" value="MOLYBDOPTERIN SYNTHASE SULFUR CARRIER SUBUNIT"/>
    <property type="match status" value="1"/>
</dbReference>
<name>A0A381Z0T7_9ZZZZ</name>
<dbReference type="InterPro" id="IPR012675">
    <property type="entry name" value="Beta-grasp_dom_sf"/>
</dbReference>
<dbReference type="InterPro" id="IPR044672">
    <property type="entry name" value="MOCS2A"/>
</dbReference>
<dbReference type="PANTHER" id="PTHR33359:SF1">
    <property type="entry name" value="MOLYBDOPTERIN SYNTHASE SULFUR CARRIER SUBUNIT"/>
    <property type="match status" value="1"/>
</dbReference>
<gene>
    <name evidence="2" type="ORF">METZ01_LOCUS135346</name>
</gene>
<dbReference type="Gene3D" id="3.10.20.30">
    <property type="match status" value="1"/>
</dbReference>
<dbReference type="Pfam" id="PF02597">
    <property type="entry name" value="ThiS"/>
    <property type="match status" value="1"/>
</dbReference>